<dbReference type="PANTHER" id="PTHR12713:SF11">
    <property type="entry name" value="V-TYPE PROTON ATPASE SUBUNIT G"/>
    <property type="match status" value="1"/>
</dbReference>
<dbReference type="GO" id="GO:0016887">
    <property type="term" value="F:ATP hydrolysis activity"/>
    <property type="evidence" value="ECO:0007669"/>
    <property type="project" value="TreeGrafter"/>
</dbReference>
<reference evidence="8" key="1">
    <citation type="submission" date="2022-11" db="UniProtKB">
        <authorList>
            <consortium name="WormBaseParasite"/>
        </authorList>
    </citation>
    <scope>IDENTIFICATION</scope>
</reference>
<keyword evidence="7" id="KW-1185">Reference proteome</keyword>
<comment type="function">
    <text evidence="5">Subunit of the V1 complex of vacuolar(H+)-ATPase (V-ATPase), a multisubunit enzyme composed of a peripheral complex (V1) that hydrolyzes ATP and a membrane integral complex (V0) that translocates protons. V-ATPase is responsible for acidifying and maintaining the pH of intracellular compartments and in some cell types, is targeted to the plasma membrane, where it is responsible for acidifying the extracellular environment.</text>
</comment>
<keyword evidence="2 5" id="KW-0813">Transport</keyword>
<dbReference type="NCBIfam" id="TIGR01147">
    <property type="entry name" value="V_ATP_synt_G"/>
    <property type="match status" value="1"/>
</dbReference>
<dbReference type="Gene3D" id="1.20.5.2950">
    <property type="match status" value="1"/>
</dbReference>
<comment type="subunit">
    <text evidence="5">V-ATPase is a heteromultimeric enzyme made up of two complexes: the ATP-hydrolytic V1 complex and the proton translocation V0 complex.</text>
</comment>
<evidence type="ECO:0000256" key="2">
    <source>
        <dbReference type="ARBA" id="ARBA00022448"/>
    </source>
</evidence>
<dbReference type="PANTHER" id="PTHR12713">
    <property type="entry name" value="VACUOLAR ATP SYNTHASE SUBUNIT G"/>
    <property type="match status" value="1"/>
</dbReference>
<evidence type="ECO:0000313" key="7">
    <source>
        <dbReference type="Proteomes" id="UP000887578"/>
    </source>
</evidence>
<dbReference type="GO" id="GO:0046961">
    <property type="term" value="F:proton-transporting ATPase activity, rotational mechanism"/>
    <property type="evidence" value="ECO:0007669"/>
    <property type="project" value="InterPro"/>
</dbReference>
<evidence type="ECO:0000256" key="4">
    <source>
        <dbReference type="ARBA" id="ARBA00023065"/>
    </source>
</evidence>
<feature type="coiled-coil region" evidence="6">
    <location>
        <begin position="9"/>
        <end position="62"/>
    </location>
</feature>
<dbReference type="AlphaFoldDB" id="A0A914QWE4"/>
<evidence type="ECO:0000256" key="6">
    <source>
        <dbReference type="SAM" id="Coils"/>
    </source>
</evidence>
<keyword evidence="4 5" id="KW-0406">Ion transport</keyword>
<evidence type="ECO:0000256" key="5">
    <source>
        <dbReference type="RuleBase" id="RU364019"/>
    </source>
</evidence>
<dbReference type="FunFam" id="1.20.5.2950:FF:000001">
    <property type="entry name" value="V-type proton ATPase subunit G"/>
    <property type="match status" value="1"/>
</dbReference>
<dbReference type="Proteomes" id="UP000887578">
    <property type="component" value="Unplaced"/>
</dbReference>
<dbReference type="InterPro" id="IPR005124">
    <property type="entry name" value="V-ATPase_G"/>
</dbReference>
<keyword evidence="6" id="KW-0175">Coiled coil</keyword>
<evidence type="ECO:0000313" key="8">
    <source>
        <dbReference type="WBParaSite" id="PDA_v2.g6180.t1"/>
    </source>
</evidence>
<dbReference type="Pfam" id="PF03179">
    <property type="entry name" value="V-ATPase_G"/>
    <property type="match status" value="1"/>
</dbReference>
<keyword evidence="3 5" id="KW-0375">Hydrogen ion transport</keyword>
<comment type="similarity">
    <text evidence="1 5">Belongs to the V-ATPase G subunit family.</text>
</comment>
<evidence type="ECO:0000256" key="1">
    <source>
        <dbReference type="ARBA" id="ARBA00010066"/>
    </source>
</evidence>
<dbReference type="GO" id="GO:0000221">
    <property type="term" value="C:vacuolar proton-transporting V-type ATPase, V1 domain"/>
    <property type="evidence" value="ECO:0007669"/>
    <property type="project" value="TreeGrafter"/>
</dbReference>
<organism evidence="7 8">
    <name type="scientific">Panagrolaimus davidi</name>
    <dbReference type="NCBI Taxonomy" id="227884"/>
    <lineage>
        <taxon>Eukaryota</taxon>
        <taxon>Metazoa</taxon>
        <taxon>Ecdysozoa</taxon>
        <taxon>Nematoda</taxon>
        <taxon>Chromadorea</taxon>
        <taxon>Rhabditida</taxon>
        <taxon>Tylenchina</taxon>
        <taxon>Panagrolaimomorpha</taxon>
        <taxon>Panagrolaimoidea</taxon>
        <taxon>Panagrolaimidae</taxon>
        <taxon>Panagrolaimus</taxon>
    </lineage>
</organism>
<sequence>MSGAQARGIHQLIKAENKALQKINEAKRKRTEKLKQARDEANEELNVLRRELEGKFAQFERENHGNRDETQKIIDAEIEKELQEMEKHVAENRDAVINRILNLVCDIQPELHHNLQLQQKLYGRSQNKNNNNTEDA</sequence>
<protein>
    <recommendedName>
        <fullName evidence="5">V-type proton ATPase subunit G</fullName>
    </recommendedName>
</protein>
<dbReference type="WBParaSite" id="PDA_v2.g6180.t1">
    <property type="protein sequence ID" value="PDA_v2.g6180.t1"/>
    <property type="gene ID" value="PDA_v2.g6180"/>
</dbReference>
<accession>A0A914QWE4</accession>
<name>A0A914QWE4_9BILA</name>
<evidence type="ECO:0000256" key="3">
    <source>
        <dbReference type="ARBA" id="ARBA00022781"/>
    </source>
</evidence>
<proteinExistence type="inferred from homology"/>